<dbReference type="Proteomes" id="UP000248616">
    <property type="component" value="Unassembled WGS sequence"/>
</dbReference>
<dbReference type="PANTHER" id="PTHR43790">
    <property type="entry name" value="CARBOHYDRATE TRANSPORT ATP-BINDING PROTEIN MG119-RELATED"/>
    <property type="match status" value="1"/>
</dbReference>
<evidence type="ECO:0000313" key="9">
    <source>
        <dbReference type="Proteomes" id="UP000248616"/>
    </source>
</evidence>
<gene>
    <name evidence="8" type="ORF">B5V02_30990</name>
</gene>
<dbReference type="Pfam" id="PF00005">
    <property type="entry name" value="ABC_tran"/>
    <property type="match status" value="2"/>
</dbReference>
<evidence type="ECO:0000259" key="7">
    <source>
        <dbReference type="PROSITE" id="PS50893"/>
    </source>
</evidence>
<comment type="caution">
    <text evidence="8">The sequence shown here is derived from an EMBL/GenBank/DDBJ whole genome shotgun (WGS) entry which is preliminary data.</text>
</comment>
<evidence type="ECO:0000256" key="5">
    <source>
        <dbReference type="ARBA" id="ARBA00022741"/>
    </source>
</evidence>
<dbReference type="PROSITE" id="PS50893">
    <property type="entry name" value="ABC_TRANSPORTER_2"/>
    <property type="match status" value="2"/>
</dbReference>
<dbReference type="PROSITE" id="PS00211">
    <property type="entry name" value="ABC_TRANSPORTER_1"/>
    <property type="match status" value="1"/>
</dbReference>
<evidence type="ECO:0000256" key="4">
    <source>
        <dbReference type="ARBA" id="ARBA00022737"/>
    </source>
</evidence>
<evidence type="ECO:0000256" key="1">
    <source>
        <dbReference type="ARBA" id="ARBA00005417"/>
    </source>
</evidence>
<dbReference type="CDD" id="cd03216">
    <property type="entry name" value="ABC_Carb_Monos_I"/>
    <property type="match status" value="1"/>
</dbReference>
<evidence type="ECO:0000256" key="6">
    <source>
        <dbReference type="ARBA" id="ARBA00022840"/>
    </source>
</evidence>
<evidence type="ECO:0000256" key="2">
    <source>
        <dbReference type="ARBA" id="ARBA00022448"/>
    </source>
</evidence>
<keyword evidence="9" id="KW-1185">Reference proteome</keyword>
<dbReference type="InterPro" id="IPR050107">
    <property type="entry name" value="ABC_carbohydrate_import_ATPase"/>
</dbReference>
<dbReference type="InterPro" id="IPR017871">
    <property type="entry name" value="ABC_transporter-like_CS"/>
</dbReference>
<reference evidence="9" key="1">
    <citation type="submission" date="2017-03" db="EMBL/GenBank/DDBJ databases">
        <authorList>
            <person name="Safronova V.I."/>
            <person name="Sazanova A.L."/>
            <person name="Chirak E.R."/>
        </authorList>
    </citation>
    <scope>NUCLEOTIDE SEQUENCE [LARGE SCALE GENOMIC DNA]</scope>
    <source>
        <strain evidence="9">Ach-343</strain>
    </source>
</reference>
<dbReference type="AlphaFoldDB" id="A0A2W7CDM7"/>
<name>A0A2W7CDM7_9HYPH</name>
<feature type="domain" description="ABC transporter" evidence="7">
    <location>
        <begin position="254"/>
        <end position="497"/>
    </location>
</feature>
<dbReference type="CDD" id="cd03215">
    <property type="entry name" value="ABC_Carb_Monos_II"/>
    <property type="match status" value="1"/>
</dbReference>
<feature type="domain" description="ABC transporter" evidence="7">
    <location>
        <begin position="1"/>
        <end position="236"/>
    </location>
</feature>
<dbReference type="Gene3D" id="3.40.50.300">
    <property type="entry name" value="P-loop containing nucleotide triphosphate hydrolases"/>
    <property type="match status" value="2"/>
</dbReference>
<keyword evidence="3" id="KW-0762">Sugar transport</keyword>
<dbReference type="InterPro" id="IPR003439">
    <property type="entry name" value="ABC_transporter-like_ATP-bd"/>
</dbReference>
<evidence type="ECO:0000313" key="8">
    <source>
        <dbReference type="EMBL" id="PZV34553.1"/>
    </source>
</evidence>
<proteinExistence type="inferred from homology"/>
<keyword evidence="4" id="KW-0677">Repeat</keyword>
<dbReference type="SMART" id="SM00382">
    <property type="entry name" value="AAA"/>
    <property type="match status" value="2"/>
</dbReference>
<dbReference type="InterPro" id="IPR027417">
    <property type="entry name" value="P-loop_NTPase"/>
</dbReference>
<organism evidence="8 9">
    <name type="scientific">Mesorhizobium kowhaii</name>
    <dbReference type="NCBI Taxonomy" id="1300272"/>
    <lineage>
        <taxon>Bacteria</taxon>
        <taxon>Pseudomonadati</taxon>
        <taxon>Pseudomonadota</taxon>
        <taxon>Alphaproteobacteria</taxon>
        <taxon>Hyphomicrobiales</taxon>
        <taxon>Phyllobacteriaceae</taxon>
        <taxon>Mesorhizobium</taxon>
    </lineage>
</organism>
<comment type="similarity">
    <text evidence="1">Belongs to the ABC transporter superfamily.</text>
</comment>
<dbReference type="EMBL" id="MZXV01000070">
    <property type="protein sequence ID" value="PZV34553.1"/>
    <property type="molecule type" value="Genomic_DNA"/>
</dbReference>
<evidence type="ECO:0000256" key="3">
    <source>
        <dbReference type="ARBA" id="ARBA00022597"/>
    </source>
</evidence>
<dbReference type="PANTHER" id="PTHR43790:SF9">
    <property type="entry name" value="GALACTOFURANOSE TRANSPORTER ATP-BINDING PROTEIN YTFR"/>
    <property type="match status" value="1"/>
</dbReference>
<keyword evidence="5" id="KW-0547">Nucleotide-binding</keyword>
<keyword evidence="2" id="KW-0813">Transport</keyword>
<dbReference type="InterPro" id="IPR003593">
    <property type="entry name" value="AAA+_ATPase"/>
</dbReference>
<protein>
    <recommendedName>
        <fullName evidence="7">ABC transporter domain-containing protein</fullName>
    </recommendedName>
</protein>
<dbReference type="SUPFAM" id="SSF52540">
    <property type="entry name" value="P-loop containing nucleoside triphosphate hydrolases"/>
    <property type="match status" value="2"/>
</dbReference>
<dbReference type="GO" id="GO:0005524">
    <property type="term" value="F:ATP binding"/>
    <property type="evidence" value="ECO:0007669"/>
    <property type="project" value="UniProtKB-KW"/>
</dbReference>
<keyword evidence="6" id="KW-0067">ATP-binding</keyword>
<sequence>MAHVGKRFDRNWVLEDVNLKVLRGSIHAIVGHNGAGKSTLMKIALGAERPTAGEVRIGGRSLTYSRPAEARALGLGMVMQERSLIATMTGIDNIFLNAERQNALGGVDLRRQRTEIQDMLEQLGIRPSTLRLRVSDMSTIEQELIEIAKALRLGNRVLVLDEPTAPLGSDEIERLFAVLRAIAARGTGIVLITHHLSEVFAVSDEVTCLREGKVVLSCATKSVDMAALVSAMLGRRSLPEAHARRRAPARHGSGQVPTLTVRNLRVGTKLRDISVEAFAGEVLGIVGPAGSGRTTLLRALFGDLRASDGALRLFGRPYRPHSPADAIAHGVFLVPQDRAAHGLALLESVAENIILVALKRLIGTLGFLKRAEGRRQVRQMIDTLGIRVSSMHQPVQELSGGNQQKVVLAKALTAGSQVLLFDEPTFGVDIAAAREIMTRVRGLADAGATVLWVSSDLLETTSISDRIVILRDGIIRATFTSDDEHAFSEHYLSAAIHAEPDRARQ</sequence>
<dbReference type="GO" id="GO:0016887">
    <property type="term" value="F:ATP hydrolysis activity"/>
    <property type="evidence" value="ECO:0007669"/>
    <property type="project" value="InterPro"/>
</dbReference>
<accession>A0A2W7CDM7</accession>